<dbReference type="EMBL" id="PP034389">
    <property type="protein sequence ID" value="WRW34555.1"/>
    <property type="molecule type" value="Genomic_DNA"/>
</dbReference>
<dbReference type="Proteomes" id="UP001432173">
    <property type="component" value="Segment"/>
</dbReference>
<accession>A0AAX4J787</accession>
<name>A0AAX4J787_9CAUD</name>
<proteinExistence type="predicted"/>
<gene>
    <name evidence="1" type="ORF">CF9_0109</name>
</gene>
<evidence type="ECO:0000313" key="2">
    <source>
        <dbReference type="Proteomes" id="UP001432173"/>
    </source>
</evidence>
<evidence type="ECO:0008006" key="3">
    <source>
        <dbReference type="Google" id="ProtNLM"/>
    </source>
</evidence>
<protein>
    <recommendedName>
        <fullName evidence="3">Phage protein</fullName>
    </recommendedName>
</protein>
<organism evidence="1 2">
    <name type="scientific">Staphylococcus phage CF9</name>
    <dbReference type="NCBI Taxonomy" id="3113741"/>
    <lineage>
        <taxon>Viruses</taxon>
        <taxon>Duplodnaviria</taxon>
        <taxon>Heunggongvirae</taxon>
        <taxon>Uroviricota</taxon>
        <taxon>Caudoviricetes</taxon>
        <taxon>Sextaecvirus</taxon>
    </lineage>
</organism>
<evidence type="ECO:0000313" key="1">
    <source>
        <dbReference type="EMBL" id="WRW34555.1"/>
    </source>
</evidence>
<sequence length="87" mass="10187">MKINIENDITAELLLQGIKFHRETYKDGEACEKIKETEVLLVNIIGYLGYLRYETTTEFNNLSGKDIRESIDNLIKSIKEEIYEIEE</sequence>
<reference evidence="1" key="1">
    <citation type="submission" date="2023-12" db="EMBL/GenBank/DDBJ databases">
        <title>Isolation and Characterisation of Novel Lytic Bacteriophages for therapeutic applications in Prosthetic Joint Infections.</title>
        <authorList>
            <person name="Burton N."/>
            <person name="Melo L.D.R."/>
            <person name="Pearce B."/>
            <person name="Tadesse M.D."/>
            <person name="Vryonis E."/>
            <person name="Sagona A."/>
        </authorList>
    </citation>
    <scope>NUCLEOTIDE SEQUENCE</scope>
</reference>